<name>A0A8T0H3V8_CERPU</name>
<accession>A0A8T0H3V8</accession>
<keyword evidence="1" id="KW-0472">Membrane</keyword>
<comment type="caution">
    <text evidence="2">The sequence shown here is derived from an EMBL/GenBank/DDBJ whole genome shotgun (WGS) entry which is preliminary data.</text>
</comment>
<dbReference type="GO" id="GO:0000712">
    <property type="term" value="P:resolution of meiotic recombination intermediates"/>
    <property type="evidence" value="ECO:0007669"/>
    <property type="project" value="InterPro"/>
</dbReference>
<dbReference type="AlphaFoldDB" id="A0A8T0H3V8"/>
<keyword evidence="3" id="KW-1185">Reference proteome</keyword>
<dbReference type="PANTHER" id="PTHR37394:SF1">
    <property type="entry name" value="PROTEIN PARTING DANCERS"/>
    <property type="match status" value="1"/>
</dbReference>
<reference evidence="2" key="1">
    <citation type="submission" date="2020-06" db="EMBL/GenBank/DDBJ databases">
        <title>WGS assembly of Ceratodon purpureus strain R40.</title>
        <authorList>
            <person name="Carey S.B."/>
            <person name="Jenkins J."/>
            <person name="Shu S."/>
            <person name="Lovell J.T."/>
            <person name="Sreedasyam A."/>
            <person name="Maumus F."/>
            <person name="Tiley G.P."/>
            <person name="Fernandez-Pozo N."/>
            <person name="Barry K."/>
            <person name="Chen C."/>
            <person name="Wang M."/>
            <person name="Lipzen A."/>
            <person name="Daum C."/>
            <person name="Saski C.A."/>
            <person name="Payton A.C."/>
            <person name="Mcbreen J.C."/>
            <person name="Conrad R.E."/>
            <person name="Kollar L.M."/>
            <person name="Olsson S."/>
            <person name="Huttunen S."/>
            <person name="Landis J.B."/>
            <person name="Wickett N.J."/>
            <person name="Johnson M.G."/>
            <person name="Rensing S.A."/>
            <person name="Grimwood J."/>
            <person name="Schmutz J."/>
            <person name="Mcdaniel S.F."/>
        </authorList>
    </citation>
    <scope>NUCLEOTIDE SEQUENCE</scope>
    <source>
        <strain evidence="2">R40</strain>
    </source>
</reference>
<dbReference type="SUPFAM" id="SSF47781">
    <property type="entry name" value="RuvA domain 2-like"/>
    <property type="match status" value="1"/>
</dbReference>
<feature type="transmembrane region" description="Helical" evidence="1">
    <location>
        <begin position="45"/>
        <end position="68"/>
    </location>
</feature>
<keyword evidence="1" id="KW-1133">Transmembrane helix</keyword>
<dbReference type="Proteomes" id="UP000822688">
    <property type="component" value="Chromosome 8"/>
</dbReference>
<dbReference type="PANTHER" id="PTHR37394">
    <property type="entry name" value="PROTEIN PARTING DANCERS"/>
    <property type="match status" value="1"/>
</dbReference>
<protein>
    <submittedName>
        <fullName evidence="2">Uncharacterized protein</fullName>
    </submittedName>
</protein>
<proteinExistence type="predicted"/>
<evidence type="ECO:0000256" key="1">
    <source>
        <dbReference type="SAM" id="Phobius"/>
    </source>
</evidence>
<organism evidence="2 3">
    <name type="scientific">Ceratodon purpureus</name>
    <name type="common">Fire moss</name>
    <name type="synonym">Dicranum purpureum</name>
    <dbReference type="NCBI Taxonomy" id="3225"/>
    <lineage>
        <taxon>Eukaryota</taxon>
        <taxon>Viridiplantae</taxon>
        <taxon>Streptophyta</taxon>
        <taxon>Embryophyta</taxon>
        <taxon>Bryophyta</taxon>
        <taxon>Bryophytina</taxon>
        <taxon>Bryopsida</taxon>
        <taxon>Dicranidae</taxon>
        <taxon>Pseudoditrichales</taxon>
        <taxon>Ditrichaceae</taxon>
        <taxon>Ceratodon</taxon>
    </lineage>
</organism>
<keyword evidence="1" id="KW-0812">Transmembrane</keyword>
<dbReference type="EMBL" id="CM026429">
    <property type="protein sequence ID" value="KAG0565455.1"/>
    <property type="molecule type" value="Genomic_DNA"/>
</dbReference>
<dbReference type="Gene3D" id="1.10.150.20">
    <property type="entry name" value="5' to 3' exonuclease, C-terminal subdomain"/>
    <property type="match status" value="1"/>
</dbReference>
<sequence length="228" mass="24873">MAGVWLCSAPWRHANLDLVPGLESLLRAANCNLKFIPGSFTTPDFIATIASGSTVAFIVVTDAAYLSSSNLWKRVTRMGTIFQTSYVLVTISSEDEKAAFNDAYFSLVESDNTPLLQIPDKTMAGEMMMELAVGHAELKRQGRSAFEKLEREKFVSTDEAYVTTITSIWGLDTHDANSLLAGIGCIQDVANASEEEILRKTDLSVEKARTIVSFFNSNVASQCAPPCD</sequence>
<evidence type="ECO:0000313" key="2">
    <source>
        <dbReference type="EMBL" id="KAG0565455.1"/>
    </source>
</evidence>
<dbReference type="InterPro" id="IPR039172">
    <property type="entry name" value="PTD"/>
</dbReference>
<gene>
    <name evidence="2" type="ORF">KC19_8G191600</name>
</gene>
<dbReference type="InterPro" id="IPR010994">
    <property type="entry name" value="RuvA_2-like"/>
</dbReference>
<evidence type="ECO:0000313" key="3">
    <source>
        <dbReference type="Proteomes" id="UP000822688"/>
    </source>
</evidence>